<feature type="compositionally biased region" description="Low complexity" evidence="7">
    <location>
        <begin position="1"/>
        <end position="14"/>
    </location>
</feature>
<reference evidence="10" key="1">
    <citation type="journal article" date="2019" name="Int. J. Syst. Evol. Microbiol.">
        <title>The Global Catalogue of Microorganisms (GCM) 10K type strain sequencing project: providing services to taxonomists for standard genome sequencing and annotation.</title>
        <authorList>
            <consortium name="The Broad Institute Genomics Platform"/>
            <consortium name="The Broad Institute Genome Sequencing Center for Infectious Disease"/>
            <person name="Wu L."/>
            <person name="Ma J."/>
        </authorList>
    </citation>
    <scope>NUCLEOTIDE SEQUENCE [LARGE SCALE GENOMIC DNA]</scope>
    <source>
        <strain evidence="10">CCUG 62982</strain>
    </source>
</reference>
<evidence type="ECO:0000313" key="10">
    <source>
        <dbReference type="Proteomes" id="UP001596977"/>
    </source>
</evidence>
<dbReference type="PROSITE" id="PS51471">
    <property type="entry name" value="FE2OG_OXY"/>
    <property type="match status" value="1"/>
</dbReference>
<comment type="caution">
    <text evidence="9">The sequence shown here is derived from an EMBL/GenBank/DDBJ whole genome shotgun (WGS) entry which is preliminary data.</text>
</comment>
<evidence type="ECO:0000256" key="3">
    <source>
        <dbReference type="ARBA" id="ARBA00022896"/>
    </source>
</evidence>
<evidence type="ECO:0000256" key="5">
    <source>
        <dbReference type="ARBA" id="ARBA00023002"/>
    </source>
</evidence>
<keyword evidence="2" id="KW-0479">Metal-binding</keyword>
<feature type="region of interest" description="Disordered" evidence="7">
    <location>
        <begin position="1"/>
        <end position="23"/>
    </location>
</feature>
<keyword evidence="5 9" id="KW-0560">Oxidoreductase</keyword>
<evidence type="ECO:0000256" key="4">
    <source>
        <dbReference type="ARBA" id="ARBA00022964"/>
    </source>
</evidence>
<dbReference type="EC" id="1.14.11.-" evidence="9"/>
<dbReference type="EMBL" id="JBHTJG010000002">
    <property type="protein sequence ID" value="MFD0946006.1"/>
    <property type="molecule type" value="Genomic_DNA"/>
</dbReference>
<keyword evidence="6" id="KW-0408">Iron</keyword>
<keyword evidence="4" id="KW-0223">Dioxygenase</keyword>
<comment type="cofactor">
    <cofactor evidence="1">
        <name>L-ascorbate</name>
        <dbReference type="ChEBI" id="CHEBI:38290"/>
    </cofactor>
</comment>
<name>A0ABW3H3G2_9SPHN</name>
<dbReference type="RefSeq" id="WP_380916281.1">
    <property type="nucleotide sequence ID" value="NZ_JAPDRA010000002.1"/>
</dbReference>
<dbReference type="Gene3D" id="2.60.120.620">
    <property type="entry name" value="q2cbj1_9rhob like domain"/>
    <property type="match status" value="1"/>
</dbReference>
<evidence type="ECO:0000259" key="8">
    <source>
        <dbReference type="PROSITE" id="PS51471"/>
    </source>
</evidence>
<dbReference type="InterPro" id="IPR005123">
    <property type="entry name" value="Oxoglu/Fe-dep_dioxygenase_dom"/>
</dbReference>
<protein>
    <submittedName>
        <fullName evidence="9">Prolyl hydroxylase family protein</fullName>
        <ecNumber evidence="9">1.14.11.-</ecNumber>
    </submittedName>
</protein>
<dbReference type="InterPro" id="IPR045054">
    <property type="entry name" value="P4HA-like"/>
</dbReference>
<dbReference type="PANTHER" id="PTHR10869:SF246">
    <property type="entry name" value="TRANSMEMBRANE PROLYL 4-HYDROXYLASE"/>
    <property type="match status" value="1"/>
</dbReference>
<dbReference type="Proteomes" id="UP001596977">
    <property type="component" value="Unassembled WGS sequence"/>
</dbReference>
<keyword evidence="3" id="KW-0847">Vitamin C</keyword>
<dbReference type="InterPro" id="IPR006620">
    <property type="entry name" value="Pro_4_hyd_alph"/>
</dbReference>
<sequence length="232" mass="25426">MAEIPAATPAATPADMGANFGSGHPSEPVVARIAAHPGVQRVPSPKVSLFVVRDFLTPEACAALVERIEADRRPSTISDHNGDYAFRTSETCDLDPADPLVAGVEARIADFLGLDPAHGEPLQGQRYEIGQEFKAHTDYFEPSGADFAKFCTIAGQRTWTAMVYLNDVEAGGATRFKALDKIIQPETGKLVTWNNLRPNGTPNPSTLHHAMKVRAGRKYVITKWYRERPWGW</sequence>
<evidence type="ECO:0000256" key="6">
    <source>
        <dbReference type="ARBA" id="ARBA00023004"/>
    </source>
</evidence>
<feature type="domain" description="Fe2OG dioxygenase" evidence="8">
    <location>
        <begin position="118"/>
        <end position="227"/>
    </location>
</feature>
<dbReference type="PANTHER" id="PTHR10869">
    <property type="entry name" value="PROLYL 4-HYDROXYLASE ALPHA SUBUNIT"/>
    <property type="match status" value="1"/>
</dbReference>
<dbReference type="SMART" id="SM00702">
    <property type="entry name" value="P4Hc"/>
    <property type="match status" value="1"/>
</dbReference>
<evidence type="ECO:0000256" key="1">
    <source>
        <dbReference type="ARBA" id="ARBA00001961"/>
    </source>
</evidence>
<organism evidence="9 10">
    <name type="scientific">Sphingomonas canadensis</name>
    <dbReference type="NCBI Taxonomy" id="1219257"/>
    <lineage>
        <taxon>Bacteria</taxon>
        <taxon>Pseudomonadati</taxon>
        <taxon>Pseudomonadota</taxon>
        <taxon>Alphaproteobacteria</taxon>
        <taxon>Sphingomonadales</taxon>
        <taxon>Sphingomonadaceae</taxon>
        <taxon>Sphingomonas</taxon>
    </lineage>
</organism>
<evidence type="ECO:0000256" key="7">
    <source>
        <dbReference type="SAM" id="MobiDB-lite"/>
    </source>
</evidence>
<gene>
    <name evidence="9" type="ORF">ACFQ1E_06625</name>
</gene>
<dbReference type="GO" id="GO:0016491">
    <property type="term" value="F:oxidoreductase activity"/>
    <property type="evidence" value="ECO:0007669"/>
    <property type="project" value="UniProtKB-KW"/>
</dbReference>
<proteinExistence type="predicted"/>
<dbReference type="InterPro" id="IPR044862">
    <property type="entry name" value="Pro_4_hyd_alph_FE2OG_OXY"/>
</dbReference>
<evidence type="ECO:0000256" key="2">
    <source>
        <dbReference type="ARBA" id="ARBA00022723"/>
    </source>
</evidence>
<accession>A0ABW3H3G2</accession>
<evidence type="ECO:0000313" key="9">
    <source>
        <dbReference type="EMBL" id="MFD0946006.1"/>
    </source>
</evidence>
<keyword evidence="10" id="KW-1185">Reference proteome</keyword>
<dbReference type="Pfam" id="PF13640">
    <property type="entry name" value="2OG-FeII_Oxy_3"/>
    <property type="match status" value="1"/>
</dbReference>